<dbReference type="PANTHER" id="PTHR33279">
    <property type="entry name" value="SULFUR CARRIER PROTEIN YEDF-RELATED"/>
    <property type="match status" value="1"/>
</dbReference>
<protein>
    <recommendedName>
        <fullName evidence="2">UPF0033 domain-containing protein</fullName>
    </recommendedName>
</protein>
<evidence type="ECO:0000259" key="2">
    <source>
        <dbReference type="PROSITE" id="PS01148"/>
    </source>
</evidence>
<dbReference type="SUPFAM" id="SSF64307">
    <property type="entry name" value="SirA-like"/>
    <property type="match status" value="1"/>
</dbReference>
<gene>
    <name evidence="3" type="ORF">AXF17_07340</name>
</gene>
<sequence>MENIKLDTKGMDCPLPLVELKKALSEAEEGQVIEVEFTCPDAVVNLPGYCEEHNHEVLEFDKQDNKAWKLTVKK</sequence>
<dbReference type="RefSeq" id="WP_094234475.1">
    <property type="nucleotide sequence ID" value="NZ_CP016199.1"/>
</dbReference>
<organism evidence="3 4">
    <name type="scientific">Mogibacterium pumilum</name>
    <dbReference type="NCBI Taxonomy" id="86332"/>
    <lineage>
        <taxon>Bacteria</taxon>
        <taxon>Bacillati</taxon>
        <taxon>Bacillota</taxon>
        <taxon>Clostridia</taxon>
        <taxon>Peptostreptococcales</taxon>
        <taxon>Anaerovoracaceae</taxon>
        <taxon>Mogibacterium</taxon>
    </lineage>
</organism>
<comment type="similarity">
    <text evidence="1">Belongs to the sulfur carrier protein TusA family.</text>
</comment>
<dbReference type="Gene3D" id="3.30.110.40">
    <property type="entry name" value="TusA-like domain"/>
    <property type="match status" value="1"/>
</dbReference>
<dbReference type="InterPro" id="IPR036868">
    <property type="entry name" value="TusA-like_sf"/>
</dbReference>
<keyword evidence="4" id="KW-1185">Reference proteome</keyword>
<proteinExistence type="inferred from homology"/>
<evidence type="ECO:0000313" key="3">
    <source>
        <dbReference type="EMBL" id="ASS38234.1"/>
    </source>
</evidence>
<evidence type="ECO:0000313" key="4">
    <source>
        <dbReference type="Proteomes" id="UP000214689"/>
    </source>
</evidence>
<dbReference type="CDD" id="cd00291">
    <property type="entry name" value="SirA_YedF_YeeD"/>
    <property type="match status" value="1"/>
</dbReference>
<name>A0A223ATD5_9FIRM</name>
<dbReference type="Proteomes" id="UP000214689">
    <property type="component" value="Chromosome"/>
</dbReference>
<evidence type="ECO:0000256" key="1">
    <source>
        <dbReference type="ARBA" id="ARBA00008984"/>
    </source>
</evidence>
<dbReference type="OrthoDB" id="9800872at2"/>
<dbReference type="PROSITE" id="PS01148">
    <property type="entry name" value="UPF0033"/>
    <property type="match status" value="1"/>
</dbReference>
<dbReference type="PANTHER" id="PTHR33279:SF6">
    <property type="entry name" value="SULFUR CARRIER PROTEIN YEDF-RELATED"/>
    <property type="match status" value="1"/>
</dbReference>
<dbReference type="Pfam" id="PF01206">
    <property type="entry name" value="TusA"/>
    <property type="match status" value="1"/>
</dbReference>
<dbReference type="AlphaFoldDB" id="A0A223ATD5"/>
<accession>A0A223ATD5</accession>
<reference evidence="4" key="1">
    <citation type="submission" date="2016-05" db="EMBL/GenBank/DDBJ databases">
        <authorList>
            <person name="Holder M.E."/>
            <person name="Ajami N.J."/>
            <person name="Petrosino J.F."/>
        </authorList>
    </citation>
    <scope>NUCLEOTIDE SEQUENCE [LARGE SCALE GENOMIC DNA]</scope>
    <source>
        <strain evidence="4">ATCC 700696</strain>
    </source>
</reference>
<feature type="domain" description="UPF0033" evidence="2">
    <location>
        <begin position="6"/>
        <end position="30"/>
    </location>
</feature>
<dbReference type="InterPro" id="IPR001455">
    <property type="entry name" value="TusA-like"/>
</dbReference>
<dbReference type="EMBL" id="CP016199">
    <property type="protein sequence ID" value="ASS38234.1"/>
    <property type="molecule type" value="Genomic_DNA"/>
</dbReference>